<evidence type="ECO:0000256" key="5">
    <source>
        <dbReference type="ARBA" id="ARBA00022801"/>
    </source>
</evidence>
<evidence type="ECO:0000259" key="7">
    <source>
        <dbReference type="Pfam" id="PF00326"/>
    </source>
</evidence>
<dbReference type="PANTHER" id="PTHR42881">
    <property type="entry name" value="PROLYL ENDOPEPTIDASE"/>
    <property type="match status" value="1"/>
</dbReference>
<dbReference type="EC" id="3.4.21.26" evidence="3"/>
<protein>
    <recommendedName>
        <fullName evidence="3">prolyl oligopeptidase</fullName>
        <ecNumber evidence="3">3.4.21.26</ecNumber>
    </recommendedName>
</protein>
<keyword evidence="6" id="KW-0720">Serine protease</keyword>
<dbReference type="InterPro" id="IPR001375">
    <property type="entry name" value="Peptidase_S9_cat"/>
</dbReference>
<dbReference type="OrthoDB" id="9801421at2"/>
<proteinExistence type="inferred from homology"/>
<evidence type="ECO:0000256" key="3">
    <source>
        <dbReference type="ARBA" id="ARBA00011897"/>
    </source>
</evidence>
<dbReference type="PATRIC" id="fig|1156935.5.peg.134"/>
<dbReference type="SUPFAM" id="SSF50993">
    <property type="entry name" value="Peptidase/esterase 'gauge' domain"/>
    <property type="match status" value="1"/>
</dbReference>
<name>K2QKC2_9HYPH</name>
<accession>K2QKC2</accession>
<evidence type="ECO:0000313" key="9">
    <source>
        <dbReference type="EMBL" id="EKF61671.1"/>
    </source>
</evidence>
<dbReference type="Gene3D" id="2.130.10.120">
    <property type="entry name" value="Prolyl oligopeptidase, N-terminal domain"/>
    <property type="match status" value="1"/>
</dbReference>
<keyword evidence="10" id="KW-1185">Reference proteome</keyword>
<dbReference type="Gene3D" id="3.40.50.1820">
    <property type="entry name" value="alpha/beta hydrolase"/>
    <property type="match status" value="1"/>
</dbReference>
<dbReference type="EMBL" id="ALJF01000001">
    <property type="protein sequence ID" value="EKF61671.1"/>
    <property type="molecule type" value="Genomic_DNA"/>
</dbReference>
<dbReference type="PRINTS" id="PR00862">
    <property type="entry name" value="PROLIGOPTASE"/>
</dbReference>
<dbReference type="PROSITE" id="PS00708">
    <property type="entry name" value="PRO_ENDOPEP_SER"/>
    <property type="match status" value="1"/>
</dbReference>
<dbReference type="SUPFAM" id="SSF53474">
    <property type="entry name" value="alpha/beta-Hydrolases"/>
    <property type="match status" value="1"/>
</dbReference>
<dbReference type="InterPro" id="IPR029058">
    <property type="entry name" value="AB_hydrolase_fold"/>
</dbReference>
<dbReference type="GO" id="GO:0006508">
    <property type="term" value="P:proteolysis"/>
    <property type="evidence" value="ECO:0007669"/>
    <property type="project" value="UniProtKB-KW"/>
</dbReference>
<evidence type="ECO:0000256" key="4">
    <source>
        <dbReference type="ARBA" id="ARBA00022670"/>
    </source>
</evidence>
<evidence type="ECO:0000313" key="10">
    <source>
        <dbReference type="Proteomes" id="UP000007123"/>
    </source>
</evidence>
<dbReference type="GO" id="GO:0005829">
    <property type="term" value="C:cytosol"/>
    <property type="evidence" value="ECO:0007669"/>
    <property type="project" value="TreeGrafter"/>
</dbReference>
<dbReference type="GO" id="GO:0070012">
    <property type="term" value="F:oligopeptidase activity"/>
    <property type="evidence" value="ECO:0007669"/>
    <property type="project" value="TreeGrafter"/>
</dbReference>
<keyword evidence="4" id="KW-0645">Protease</keyword>
<dbReference type="Proteomes" id="UP000007123">
    <property type="component" value="Unassembled WGS sequence"/>
</dbReference>
<comment type="catalytic activity">
    <reaction evidence="1">
        <text>Hydrolysis of Pro-|-Xaa &gt;&gt; Ala-|-Xaa in oligopeptides.</text>
        <dbReference type="EC" id="3.4.21.26"/>
    </reaction>
</comment>
<reference evidence="9 10" key="1">
    <citation type="journal article" date="2012" name="J. Bacteriol.">
        <title>Draft Genome Sequence of Agrobacterium albertimagni Strain AOL15.</title>
        <authorList>
            <person name="Trimble W.L."/>
            <person name="Phung le T."/>
            <person name="Meyer F."/>
            <person name="Gilbert J.A."/>
            <person name="Silver S."/>
        </authorList>
    </citation>
    <scope>NUCLEOTIDE SEQUENCE [LARGE SCALE GENOMIC DNA]</scope>
    <source>
        <strain evidence="9 10">AOL15</strain>
    </source>
</reference>
<dbReference type="InterPro" id="IPR051167">
    <property type="entry name" value="Prolyl_oligopep/macrocyclase"/>
</dbReference>
<dbReference type="GO" id="GO:0004252">
    <property type="term" value="F:serine-type endopeptidase activity"/>
    <property type="evidence" value="ECO:0007669"/>
    <property type="project" value="UniProtKB-EC"/>
</dbReference>
<evidence type="ECO:0000256" key="2">
    <source>
        <dbReference type="ARBA" id="ARBA00005228"/>
    </source>
</evidence>
<dbReference type="AlphaFoldDB" id="K2QKC2"/>
<organism evidence="9 10">
    <name type="scientific">Agrobacterium albertimagni AOL15</name>
    <dbReference type="NCBI Taxonomy" id="1156935"/>
    <lineage>
        <taxon>Bacteria</taxon>
        <taxon>Pseudomonadati</taxon>
        <taxon>Pseudomonadota</taxon>
        <taxon>Alphaproteobacteria</taxon>
        <taxon>Hyphomicrobiales</taxon>
        <taxon>Rhizobiaceae</taxon>
        <taxon>Rhizobium/Agrobacterium group</taxon>
        <taxon>Agrobacterium</taxon>
    </lineage>
</organism>
<dbReference type="STRING" id="1156935.QWE_00675"/>
<evidence type="ECO:0000256" key="6">
    <source>
        <dbReference type="ARBA" id="ARBA00022825"/>
    </source>
</evidence>
<dbReference type="InterPro" id="IPR002471">
    <property type="entry name" value="Pept_S9_AS"/>
</dbReference>
<feature type="domain" description="Peptidase S9A N-terminal" evidence="8">
    <location>
        <begin position="4"/>
        <end position="408"/>
    </location>
</feature>
<dbReference type="InterPro" id="IPR023302">
    <property type="entry name" value="Pept_S9A_N"/>
</dbReference>
<evidence type="ECO:0000256" key="1">
    <source>
        <dbReference type="ARBA" id="ARBA00001070"/>
    </source>
</evidence>
<feature type="domain" description="Peptidase S9 prolyl oligopeptidase catalytic" evidence="7">
    <location>
        <begin position="471"/>
        <end position="682"/>
    </location>
</feature>
<gene>
    <name evidence="9" type="ORF">QWE_00675</name>
</gene>
<dbReference type="Pfam" id="PF00326">
    <property type="entry name" value="Peptidase_S9"/>
    <property type="match status" value="1"/>
</dbReference>
<dbReference type="InterPro" id="IPR002470">
    <property type="entry name" value="Peptidase_S9A"/>
</dbReference>
<sequence>MTYPETRKDEVIDDYFGTAIADPYRWLESDLKADPAVAQWVDAQNSVTSRYLANLPGRDAFRDRLTALFKNEQSTTPLKRGGDYFFTRNTGLDMQPVLVVRDGETGAERTILDPNQWSEDGTKALAVWAPSEDGKLVAYAIQENGSDWRSIRVLDVQSGTVLADQIAWARFTLIAWAADGSGFFYSGSRQPDESGRSDAQVDNHAVYFHRLGTQQSEDRLVYSAAAEHPLLHTVDVTADGRYLAIYSTALMGGSALSLVDLTLPEWQVRPVIERFDHLSALVGNVGTKLFILTTDGAERGKIVTLDLAAPNLVFTDLIEEKPGAYLRLASLIGDKLLLSYMVDARIEVERYELDGKAAGAVRLPGAGSAGTFSGRPGDNEAFFTFTNYATPKTVYRYDVNANEATLWAGSDGLTDADRSPGEIEVEQRFFSARDGTLIPISIIRRAGAEAAAPTMLTAYGGFGIPLLPAYSPQAVAWVQEGGVYAVANIRGGGEYGKAWHEAGKGQAKKTVFDDFIAAAEFLKREGISREGGLAIHGESHGGMLVGAVVNQRPDLFDVALPGVGVLDMVRFDRFTAGNLWVSEFGSPSAEDSFNDLRSYSPLHNIKRGENYPAILVTTADTDDRVVPAHSLKYVAAIQAAEVGPRPQLLRVERNAGHGDGTPTQKIIDEYADRWSFAAHWTGLR</sequence>
<dbReference type="FunFam" id="3.40.50.1820:FF:000005">
    <property type="entry name" value="Prolyl endopeptidase"/>
    <property type="match status" value="1"/>
</dbReference>
<dbReference type="PANTHER" id="PTHR42881:SF2">
    <property type="entry name" value="PROLYL ENDOPEPTIDASE"/>
    <property type="match status" value="1"/>
</dbReference>
<dbReference type="RefSeq" id="WP_006724126.1">
    <property type="nucleotide sequence ID" value="NZ_ALJF01000001.1"/>
</dbReference>
<dbReference type="Pfam" id="PF02897">
    <property type="entry name" value="Peptidase_S9_N"/>
    <property type="match status" value="1"/>
</dbReference>
<dbReference type="eggNOG" id="COG1505">
    <property type="taxonomic scope" value="Bacteria"/>
</dbReference>
<comment type="caution">
    <text evidence="9">The sequence shown here is derived from an EMBL/GenBank/DDBJ whole genome shotgun (WGS) entry which is preliminary data.</text>
</comment>
<comment type="similarity">
    <text evidence="2">Belongs to the peptidase S9A family.</text>
</comment>
<evidence type="ECO:0000259" key="8">
    <source>
        <dbReference type="Pfam" id="PF02897"/>
    </source>
</evidence>
<keyword evidence="5" id="KW-0378">Hydrolase</keyword>